<keyword evidence="4" id="KW-0547">Nucleotide-binding</keyword>
<dbReference type="Gene3D" id="3.40.50.300">
    <property type="entry name" value="P-loop containing nucleotide triphosphate hydrolases"/>
    <property type="match status" value="2"/>
</dbReference>
<proteinExistence type="inferred from homology"/>
<sequence length="554" mass="60369">MLTQITISQFTIVESLEVDFRDGLTVVTGETGAGKSIMLDALGLCLGDRADPSAIRPGQDRADISARFDIDGMTAAQKWLNDHDLDADGDCLFRRVITREGRSRAYINGRPTTLQDCAALGELLVDIHGQHAHQSLLRRPHQRLLLDSYAGQTSTAQKVTLAAHEWLRLRDELEALRNSQQEQADREQLLRYQVGELDELALGDSELQSLEAEQRVLENADAIQRQAASAIELCDSNEIGVRTALTTLSEDLHQGKAIDSVREMLDSAAIQLGEARSELQQYLAGAENNPQRLADVEARLESIYGLARKHRIMPEQLGPHHQSLSEELATLDSSDERIEALEANLAKQLADYKSVASKLSSARKKSATKLEKEVSKLLSKLSMGNCQFKISLGKRDTNDPHPLGQEDVELLISTNPGAEPQSLGRIASGGELSRISLAIQVATAGNTTVPSMVFDEVDVGIGGAVAEVVGRLLADMGKKAQVLCVTHLPQVAAQGQQHLQVEKSGDSKQLASTLHELSEKQRVDEIARMLGGLKMTKNTLAHAKEMLESRDSAA</sequence>
<dbReference type="CDD" id="cd03241">
    <property type="entry name" value="ABC_RecN"/>
    <property type="match status" value="2"/>
</dbReference>
<name>A0ABZ0IAM0_9GAMM</name>
<comment type="function">
    <text evidence="1 9">May be involved in recombinational repair of damaged DNA.</text>
</comment>
<protein>
    <recommendedName>
        <fullName evidence="3 9">DNA repair protein RecN</fullName>
    </recommendedName>
    <alternativeName>
        <fullName evidence="8 9">Recombination protein N</fullName>
    </alternativeName>
</protein>
<evidence type="ECO:0000256" key="9">
    <source>
        <dbReference type="PIRNR" id="PIRNR003128"/>
    </source>
</evidence>
<evidence type="ECO:0000256" key="5">
    <source>
        <dbReference type="ARBA" id="ARBA00022763"/>
    </source>
</evidence>
<evidence type="ECO:0000256" key="2">
    <source>
        <dbReference type="ARBA" id="ARBA00009441"/>
    </source>
</evidence>
<keyword evidence="10" id="KW-0175">Coiled coil</keyword>
<dbReference type="PANTHER" id="PTHR11059">
    <property type="entry name" value="DNA REPAIR PROTEIN RECN"/>
    <property type="match status" value="1"/>
</dbReference>
<dbReference type="RefSeq" id="WP_407327246.1">
    <property type="nucleotide sequence ID" value="NZ_CP136865.1"/>
</dbReference>
<evidence type="ECO:0000256" key="8">
    <source>
        <dbReference type="ARBA" id="ARBA00033408"/>
    </source>
</evidence>
<dbReference type="PIRSF" id="PIRSF003128">
    <property type="entry name" value="RecN"/>
    <property type="match status" value="1"/>
</dbReference>
<evidence type="ECO:0000313" key="13">
    <source>
        <dbReference type="Proteomes" id="UP001626549"/>
    </source>
</evidence>
<dbReference type="EMBL" id="CP136865">
    <property type="protein sequence ID" value="WOJ96568.1"/>
    <property type="molecule type" value="Genomic_DNA"/>
</dbReference>
<dbReference type="NCBIfam" id="NF008121">
    <property type="entry name" value="PRK10869.1"/>
    <property type="match status" value="1"/>
</dbReference>
<gene>
    <name evidence="12" type="primary">recN</name>
    <name evidence="12" type="ORF">R0137_15145</name>
</gene>
<dbReference type="InterPro" id="IPR027417">
    <property type="entry name" value="P-loop_NTPase"/>
</dbReference>
<evidence type="ECO:0000256" key="10">
    <source>
        <dbReference type="SAM" id="Coils"/>
    </source>
</evidence>
<accession>A0ABZ0IAM0</accession>
<evidence type="ECO:0000256" key="3">
    <source>
        <dbReference type="ARBA" id="ARBA00021315"/>
    </source>
</evidence>
<evidence type="ECO:0000256" key="1">
    <source>
        <dbReference type="ARBA" id="ARBA00003618"/>
    </source>
</evidence>
<keyword evidence="5 9" id="KW-0227">DNA damage</keyword>
<dbReference type="InterPro" id="IPR003395">
    <property type="entry name" value="RecF/RecN/SMC_N"/>
</dbReference>
<evidence type="ECO:0000256" key="7">
    <source>
        <dbReference type="ARBA" id="ARBA00023204"/>
    </source>
</evidence>
<keyword evidence="7 9" id="KW-0234">DNA repair</keyword>
<evidence type="ECO:0000256" key="4">
    <source>
        <dbReference type="ARBA" id="ARBA00022741"/>
    </source>
</evidence>
<comment type="similarity">
    <text evidence="2 9">Belongs to the RecN family.</text>
</comment>
<evidence type="ECO:0000259" key="11">
    <source>
        <dbReference type="Pfam" id="PF02463"/>
    </source>
</evidence>
<dbReference type="Pfam" id="PF02463">
    <property type="entry name" value="SMC_N"/>
    <property type="match status" value="1"/>
</dbReference>
<keyword evidence="6" id="KW-0067">ATP-binding</keyword>
<feature type="coiled-coil region" evidence="10">
    <location>
        <begin position="324"/>
        <end position="358"/>
    </location>
</feature>
<evidence type="ECO:0000313" key="12">
    <source>
        <dbReference type="EMBL" id="WOJ96568.1"/>
    </source>
</evidence>
<organism evidence="12 13">
    <name type="scientific">Congregibacter brevis</name>
    <dbReference type="NCBI Taxonomy" id="3081201"/>
    <lineage>
        <taxon>Bacteria</taxon>
        <taxon>Pseudomonadati</taxon>
        <taxon>Pseudomonadota</taxon>
        <taxon>Gammaproteobacteria</taxon>
        <taxon>Cellvibrionales</taxon>
        <taxon>Halieaceae</taxon>
        <taxon>Congregibacter</taxon>
    </lineage>
</organism>
<evidence type="ECO:0000256" key="6">
    <source>
        <dbReference type="ARBA" id="ARBA00022840"/>
    </source>
</evidence>
<dbReference type="InterPro" id="IPR004604">
    <property type="entry name" value="DNA_recomb/repair_RecN"/>
</dbReference>
<feature type="domain" description="RecF/RecN/SMC N-terminal" evidence="11">
    <location>
        <begin position="1"/>
        <end position="503"/>
    </location>
</feature>
<reference evidence="12 13" key="1">
    <citation type="submission" date="2023-10" db="EMBL/GenBank/DDBJ databases">
        <title>Two novel species belonging to the OM43/NOR5 clade.</title>
        <authorList>
            <person name="Park M."/>
        </authorList>
    </citation>
    <scope>NUCLEOTIDE SEQUENCE [LARGE SCALE GENOMIC DNA]</scope>
    <source>
        <strain evidence="12 13">IMCC45268</strain>
    </source>
</reference>
<dbReference type="Proteomes" id="UP001626549">
    <property type="component" value="Chromosome"/>
</dbReference>
<dbReference type="SUPFAM" id="SSF52540">
    <property type="entry name" value="P-loop containing nucleoside triphosphate hydrolases"/>
    <property type="match status" value="2"/>
</dbReference>
<dbReference type="PANTHER" id="PTHR11059:SF0">
    <property type="entry name" value="DNA REPAIR PROTEIN RECN"/>
    <property type="match status" value="1"/>
</dbReference>
<keyword evidence="13" id="KW-1185">Reference proteome</keyword>
<dbReference type="NCBIfam" id="TIGR00634">
    <property type="entry name" value="recN"/>
    <property type="match status" value="1"/>
</dbReference>